<sequence length="126" mass="13632">MSTLLCCVAAVGLHLASYHSNPGFNNLNPGVYVVTKDGWTVGTYRNSEYRQSFYGGLTVQGDLMARTSVSLTVGGITGYKSENLLPLAVPSLKYMVTDQIGARVAFVPRHEKGGTATTHLMLEYKV</sequence>
<name>A0A848H3B4_9BURK</name>
<evidence type="ECO:0000313" key="2">
    <source>
        <dbReference type="Proteomes" id="UP000541185"/>
    </source>
</evidence>
<dbReference type="EMBL" id="JABBFX010000001">
    <property type="protein sequence ID" value="NML45064.1"/>
    <property type="molecule type" value="Genomic_DNA"/>
</dbReference>
<keyword evidence="2" id="KW-1185">Reference proteome</keyword>
<protein>
    <submittedName>
        <fullName evidence="1">Uncharacterized protein</fullName>
    </submittedName>
</protein>
<evidence type="ECO:0000313" key="1">
    <source>
        <dbReference type="EMBL" id="NML45064.1"/>
    </source>
</evidence>
<accession>A0A848H3B4</accession>
<reference evidence="1 2" key="1">
    <citation type="submission" date="2020-04" db="EMBL/GenBank/DDBJ databases">
        <title>Ramlibacter sp. G-1-2-2 isolated from soil.</title>
        <authorList>
            <person name="Dahal R.H."/>
        </authorList>
    </citation>
    <scope>NUCLEOTIDE SEQUENCE [LARGE SCALE GENOMIC DNA]</scope>
    <source>
        <strain evidence="1 2">G-1-2-2</strain>
    </source>
</reference>
<dbReference type="Proteomes" id="UP000541185">
    <property type="component" value="Unassembled WGS sequence"/>
</dbReference>
<dbReference type="RefSeq" id="WP_169419154.1">
    <property type="nucleotide sequence ID" value="NZ_JABBFX010000001.1"/>
</dbReference>
<proteinExistence type="predicted"/>
<comment type="caution">
    <text evidence="1">The sequence shown here is derived from an EMBL/GenBank/DDBJ whole genome shotgun (WGS) entry which is preliminary data.</text>
</comment>
<gene>
    <name evidence="1" type="ORF">HHL11_15000</name>
</gene>
<organism evidence="1 2">
    <name type="scientific">Ramlibacter agri</name>
    <dbReference type="NCBI Taxonomy" id="2728837"/>
    <lineage>
        <taxon>Bacteria</taxon>
        <taxon>Pseudomonadati</taxon>
        <taxon>Pseudomonadota</taxon>
        <taxon>Betaproteobacteria</taxon>
        <taxon>Burkholderiales</taxon>
        <taxon>Comamonadaceae</taxon>
        <taxon>Ramlibacter</taxon>
    </lineage>
</organism>
<dbReference type="AlphaFoldDB" id="A0A848H3B4"/>